<dbReference type="SUPFAM" id="SSF90123">
    <property type="entry name" value="ABC transporter transmembrane region"/>
    <property type="match status" value="1"/>
</dbReference>
<keyword evidence="5 11" id="KW-0067">ATP-binding</keyword>
<gene>
    <name evidence="11" type="ORF">EV695_3420</name>
</gene>
<evidence type="ECO:0000256" key="5">
    <source>
        <dbReference type="ARBA" id="ARBA00022840"/>
    </source>
</evidence>
<evidence type="ECO:0000256" key="2">
    <source>
        <dbReference type="ARBA" id="ARBA00022448"/>
    </source>
</evidence>
<comment type="caution">
    <text evidence="11">The sequence shown here is derived from an EMBL/GenBank/DDBJ whole genome shotgun (WGS) entry which is preliminary data.</text>
</comment>
<evidence type="ECO:0000256" key="7">
    <source>
        <dbReference type="ARBA" id="ARBA00023136"/>
    </source>
</evidence>
<name>A0A4R1EUB5_9GAMM</name>
<dbReference type="RefSeq" id="WP_131907198.1">
    <property type="nucleotide sequence ID" value="NZ_BAAAFU010000007.1"/>
</dbReference>
<dbReference type="InterPro" id="IPR027417">
    <property type="entry name" value="P-loop_NTPase"/>
</dbReference>
<dbReference type="SMART" id="SM00382">
    <property type="entry name" value="AAA"/>
    <property type="match status" value="1"/>
</dbReference>
<keyword evidence="4" id="KW-0547">Nucleotide-binding</keyword>
<feature type="transmembrane region" description="Helical" evidence="8">
    <location>
        <begin position="178"/>
        <end position="197"/>
    </location>
</feature>
<dbReference type="GO" id="GO:0015421">
    <property type="term" value="F:ABC-type oligopeptide transporter activity"/>
    <property type="evidence" value="ECO:0007669"/>
    <property type="project" value="TreeGrafter"/>
</dbReference>
<evidence type="ECO:0000256" key="1">
    <source>
        <dbReference type="ARBA" id="ARBA00004651"/>
    </source>
</evidence>
<feature type="transmembrane region" description="Helical" evidence="8">
    <location>
        <begin position="264"/>
        <end position="282"/>
    </location>
</feature>
<feature type="transmembrane region" description="Helical" evidence="8">
    <location>
        <begin position="150"/>
        <end position="172"/>
    </location>
</feature>
<dbReference type="EMBL" id="SMFQ01000005">
    <property type="protein sequence ID" value="TCJ82688.1"/>
    <property type="molecule type" value="Genomic_DNA"/>
</dbReference>
<dbReference type="InterPro" id="IPR003593">
    <property type="entry name" value="AAA+_ATPase"/>
</dbReference>
<dbReference type="GO" id="GO:0016887">
    <property type="term" value="F:ATP hydrolysis activity"/>
    <property type="evidence" value="ECO:0007669"/>
    <property type="project" value="InterPro"/>
</dbReference>
<keyword evidence="7 8" id="KW-0472">Membrane</keyword>
<accession>A0A4R1EUB5</accession>
<dbReference type="InterPro" id="IPR036640">
    <property type="entry name" value="ABC1_TM_sf"/>
</dbReference>
<dbReference type="CDD" id="cd07346">
    <property type="entry name" value="ABC_6TM_exporters"/>
    <property type="match status" value="1"/>
</dbReference>
<feature type="domain" description="ABC transporter" evidence="9">
    <location>
        <begin position="355"/>
        <end position="589"/>
    </location>
</feature>
<feature type="transmembrane region" description="Helical" evidence="8">
    <location>
        <begin position="79"/>
        <end position="102"/>
    </location>
</feature>
<evidence type="ECO:0000313" key="12">
    <source>
        <dbReference type="Proteomes" id="UP000294887"/>
    </source>
</evidence>
<dbReference type="FunFam" id="3.40.50.300:FF:000287">
    <property type="entry name" value="Multidrug ABC transporter ATP-binding protein"/>
    <property type="match status" value="1"/>
</dbReference>
<dbReference type="InterPro" id="IPR017871">
    <property type="entry name" value="ABC_transporter-like_CS"/>
</dbReference>
<keyword evidence="2" id="KW-0813">Transport</keyword>
<evidence type="ECO:0000256" key="3">
    <source>
        <dbReference type="ARBA" id="ARBA00022692"/>
    </source>
</evidence>
<protein>
    <submittedName>
        <fullName evidence="11">ATP-binding cassette subfamily B protein</fullName>
    </submittedName>
</protein>
<sequence>MDSTFTIADKAPKLPRTPWRFALYFYRKMSLAIVAILSFEAAQASCTIMLPYAVKQIIDAVTMANETGADVFDAAYDSLVFFALLNLGIVLFSRASGAILVSNGPRLRSIIRRSLFRYLQFHSHRYFVSHFAGSLANRITEIATSCMHSLWTICFTFYPLIIQSTVALIILFNTTPKLALVLMVWLIVYVSISILLARKCQTYSKTFAAARSKVTGKVVDSVTNMMNTKMFARGEFEEDYLGEFIDEEIVAAKRNFWFMEKMRWFQFVSAMVLMVSMVSYALKIWSEGGMTVGEFSMVAGISIMLIEAARGLSRSFLEFFEYIGNISDGVSIFIQPHDIVDQPGAKDINVTKGHIKFSKVDFTYPEGLAVFKQMDVDIKPYQKVGLVGFSGSGKSTFVNLMLRLFEPSGGVISIDGQDIQKVTQDSLRESISLIPQDPMLFHRSLMENIRYGKLDASDEEVIEAAKKANAHEFILQTEEGYDSLVGERGVKLSGGQRQRIAIARAILKDSPILILDEATSALDSITERKIQLGLERLMEKKTVIVVAHRLSTISDMDRILVFDNGEIIEDGTHQELLDKSHSNDAEGVGHYAKLWNMQAGGFLPE</sequence>
<dbReference type="Pfam" id="PF00664">
    <property type="entry name" value="ABC_membrane"/>
    <property type="match status" value="1"/>
</dbReference>
<reference evidence="11 12" key="1">
    <citation type="submission" date="2019-03" db="EMBL/GenBank/DDBJ databases">
        <title>Genomic Encyclopedia of Type Strains, Phase IV (KMG-IV): sequencing the most valuable type-strain genomes for metagenomic binning, comparative biology and taxonomic classification.</title>
        <authorList>
            <person name="Goeker M."/>
        </authorList>
    </citation>
    <scope>NUCLEOTIDE SEQUENCE [LARGE SCALE GENOMIC DNA]</scope>
    <source>
        <strain evidence="11 12">DSM 24830</strain>
    </source>
</reference>
<dbReference type="Proteomes" id="UP000294887">
    <property type="component" value="Unassembled WGS sequence"/>
</dbReference>
<dbReference type="AlphaFoldDB" id="A0A4R1EUB5"/>
<dbReference type="Pfam" id="PF00005">
    <property type="entry name" value="ABC_tran"/>
    <property type="match status" value="1"/>
</dbReference>
<evidence type="ECO:0000313" key="11">
    <source>
        <dbReference type="EMBL" id="TCJ82688.1"/>
    </source>
</evidence>
<dbReference type="GO" id="GO:0005524">
    <property type="term" value="F:ATP binding"/>
    <property type="evidence" value="ECO:0007669"/>
    <property type="project" value="UniProtKB-KW"/>
</dbReference>
<dbReference type="InterPro" id="IPR003439">
    <property type="entry name" value="ABC_transporter-like_ATP-bd"/>
</dbReference>
<dbReference type="OrthoDB" id="9759820at2"/>
<dbReference type="PANTHER" id="PTHR43394">
    <property type="entry name" value="ATP-DEPENDENT PERMEASE MDL1, MITOCHONDRIAL"/>
    <property type="match status" value="1"/>
</dbReference>
<dbReference type="PANTHER" id="PTHR43394:SF1">
    <property type="entry name" value="ATP-BINDING CASSETTE SUB-FAMILY B MEMBER 10, MITOCHONDRIAL"/>
    <property type="match status" value="1"/>
</dbReference>
<feature type="domain" description="ABC transmembrane type-1" evidence="10">
    <location>
        <begin position="34"/>
        <end position="321"/>
    </location>
</feature>
<evidence type="ECO:0000256" key="4">
    <source>
        <dbReference type="ARBA" id="ARBA00022741"/>
    </source>
</evidence>
<evidence type="ECO:0000256" key="6">
    <source>
        <dbReference type="ARBA" id="ARBA00022989"/>
    </source>
</evidence>
<dbReference type="GO" id="GO:0005886">
    <property type="term" value="C:plasma membrane"/>
    <property type="evidence" value="ECO:0007669"/>
    <property type="project" value="UniProtKB-SubCell"/>
</dbReference>
<organism evidence="11 12">
    <name type="scientific">Cocleimonas flava</name>
    <dbReference type="NCBI Taxonomy" id="634765"/>
    <lineage>
        <taxon>Bacteria</taxon>
        <taxon>Pseudomonadati</taxon>
        <taxon>Pseudomonadota</taxon>
        <taxon>Gammaproteobacteria</taxon>
        <taxon>Thiotrichales</taxon>
        <taxon>Thiotrichaceae</taxon>
        <taxon>Cocleimonas</taxon>
    </lineage>
</organism>
<evidence type="ECO:0000256" key="8">
    <source>
        <dbReference type="SAM" id="Phobius"/>
    </source>
</evidence>
<dbReference type="Gene3D" id="3.40.50.300">
    <property type="entry name" value="P-loop containing nucleotide triphosphate hydrolases"/>
    <property type="match status" value="1"/>
</dbReference>
<keyword evidence="3 8" id="KW-0812">Transmembrane</keyword>
<keyword evidence="6 8" id="KW-1133">Transmembrane helix</keyword>
<dbReference type="PROSITE" id="PS50893">
    <property type="entry name" value="ABC_TRANSPORTER_2"/>
    <property type="match status" value="1"/>
</dbReference>
<evidence type="ECO:0000259" key="9">
    <source>
        <dbReference type="PROSITE" id="PS50893"/>
    </source>
</evidence>
<dbReference type="InterPro" id="IPR039421">
    <property type="entry name" value="Type_1_exporter"/>
</dbReference>
<dbReference type="PROSITE" id="PS00211">
    <property type="entry name" value="ABC_TRANSPORTER_1"/>
    <property type="match status" value="1"/>
</dbReference>
<evidence type="ECO:0000259" key="10">
    <source>
        <dbReference type="PROSITE" id="PS50929"/>
    </source>
</evidence>
<dbReference type="InterPro" id="IPR011527">
    <property type="entry name" value="ABC1_TM_dom"/>
</dbReference>
<proteinExistence type="predicted"/>
<dbReference type="PROSITE" id="PS50929">
    <property type="entry name" value="ABC_TM1F"/>
    <property type="match status" value="1"/>
</dbReference>
<comment type="subcellular location">
    <subcellularLocation>
        <location evidence="1">Cell membrane</location>
        <topology evidence="1">Multi-pass membrane protein</topology>
    </subcellularLocation>
</comment>
<dbReference type="SUPFAM" id="SSF52540">
    <property type="entry name" value="P-loop containing nucleoside triphosphate hydrolases"/>
    <property type="match status" value="1"/>
</dbReference>
<keyword evidence="12" id="KW-1185">Reference proteome</keyword>
<dbReference type="Gene3D" id="1.20.1560.10">
    <property type="entry name" value="ABC transporter type 1, transmembrane domain"/>
    <property type="match status" value="1"/>
</dbReference>